<protein>
    <submittedName>
        <fullName evidence="1">Uncharacterized protein</fullName>
    </submittedName>
</protein>
<comment type="caution">
    <text evidence="1">The sequence shown here is derived from an EMBL/GenBank/DDBJ whole genome shotgun (WGS) entry which is preliminary data.</text>
</comment>
<proteinExistence type="predicted"/>
<keyword evidence="2" id="KW-1185">Reference proteome</keyword>
<dbReference type="EMBL" id="WJBH02000010">
    <property type="protein sequence ID" value="KAI9551968.1"/>
    <property type="molecule type" value="Genomic_DNA"/>
</dbReference>
<name>A0AAD5PNK5_9CRUS</name>
<reference evidence="1 2" key="1">
    <citation type="submission" date="2022-05" db="EMBL/GenBank/DDBJ databases">
        <title>A multi-omics perspective on studying reproductive biology in Daphnia sinensis.</title>
        <authorList>
            <person name="Jia J."/>
        </authorList>
    </citation>
    <scope>NUCLEOTIDE SEQUENCE [LARGE SCALE GENOMIC DNA]</scope>
    <source>
        <strain evidence="1 2">WSL</strain>
    </source>
</reference>
<evidence type="ECO:0000313" key="1">
    <source>
        <dbReference type="EMBL" id="KAI9551968.1"/>
    </source>
</evidence>
<gene>
    <name evidence="1" type="ORF">GHT06_022305</name>
</gene>
<dbReference type="AlphaFoldDB" id="A0AAD5PNK5"/>
<organism evidence="1 2">
    <name type="scientific">Daphnia sinensis</name>
    <dbReference type="NCBI Taxonomy" id="1820382"/>
    <lineage>
        <taxon>Eukaryota</taxon>
        <taxon>Metazoa</taxon>
        <taxon>Ecdysozoa</taxon>
        <taxon>Arthropoda</taxon>
        <taxon>Crustacea</taxon>
        <taxon>Branchiopoda</taxon>
        <taxon>Diplostraca</taxon>
        <taxon>Cladocera</taxon>
        <taxon>Anomopoda</taxon>
        <taxon>Daphniidae</taxon>
        <taxon>Daphnia</taxon>
        <taxon>Daphnia similis group</taxon>
    </lineage>
</organism>
<evidence type="ECO:0000313" key="2">
    <source>
        <dbReference type="Proteomes" id="UP000820818"/>
    </source>
</evidence>
<accession>A0AAD5PNK5</accession>
<sequence length="71" mass="8138">MSHPVGNRLPRSASQRITDSTEVGFYLAFFFWLSFRFFNIPPLRFSSITLEAPVFSFSFLANERMAGRVDG</sequence>
<dbReference type="Proteomes" id="UP000820818">
    <property type="component" value="Linkage Group LG10"/>
</dbReference>